<feature type="transmembrane region" description="Helical" evidence="1">
    <location>
        <begin position="422"/>
        <end position="441"/>
    </location>
</feature>
<dbReference type="PATRIC" id="fig|1423773.3.peg.1129"/>
<protein>
    <submittedName>
        <fullName evidence="2">Integral membrane protein</fullName>
    </submittedName>
</protein>
<keyword evidence="1" id="KW-0812">Transmembrane</keyword>
<organism evidence="2 3">
    <name type="scientific">Levilactobacillus namurensis DSM 19117</name>
    <dbReference type="NCBI Taxonomy" id="1423773"/>
    <lineage>
        <taxon>Bacteria</taxon>
        <taxon>Bacillati</taxon>
        <taxon>Bacillota</taxon>
        <taxon>Bacilli</taxon>
        <taxon>Lactobacillales</taxon>
        <taxon>Lactobacillaceae</taxon>
        <taxon>Levilactobacillus</taxon>
    </lineage>
</organism>
<keyword evidence="3" id="KW-1185">Reference proteome</keyword>
<gene>
    <name evidence="2" type="ORF">FD30_GL001101</name>
</gene>
<evidence type="ECO:0000313" key="2">
    <source>
        <dbReference type="EMBL" id="KRK72772.1"/>
    </source>
</evidence>
<proteinExistence type="predicted"/>
<feature type="transmembrane region" description="Helical" evidence="1">
    <location>
        <begin position="57"/>
        <end position="80"/>
    </location>
</feature>
<name>A0A0R1JW88_9LACO</name>
<feature type="transmembrane region" description="Helical" evidence="1">
    <location>
        <begin position="136"/>
        <end position="158"/>
    </location>
</feature>
<keyword evidence="1" id="KW-0472">Membrane</keyword>
<feature type="transmembrane region" description="Helical" evidence="1">
    <location>
        <begin position="448"/>
        <end position="473"/>
    </location>
</feature>
<accession>A0A0R1JW88</accession>
<keyword evidence="1" id="KW-1133">Transmembrane helix</keyword>
<feature type="transmembrane region" description="Helical" evidence="1">
    <location>
        <begin position="655"/>
        <end position="676"/>
    </location>
</feature>
<feature type="transmembrane region" description="Helical" evidence="1">
    <location>
        <begin position="170"/>
        <end position="194"/>
    </location>
</feature>
<evidence type="ECO:0000256" key="1">
    <source>
        <dbReference type="SAM" id="Phobius"/>
    </source>
</evidence>
<feature type="transmembrane region" description="Helical" evidence="1">
    <location>
        <begin position="29"/>
        <end position="45"/>
    </location>
</feature>
<dbReference type="AlphaFoldDB" id="A0A0R1JW88"/>
<sequence length="677" mass="75698">MAVLLMVVAVFAILEPVAFLGDSDWPQPLVLVGLAAGSVVILNRLRRWVTTWSTTTYRRVLIGLGILVVVVQVVVALSFMDVGRADSYFVRNQAIRLAHGDLTWNHYFLVYPNNVNVTLLEAALLKALLPLTHTPWLILNLLRFAWVDTGLLAGLFLLKRWQHWRPGAVWLTLLWLLSVPVYAFSLVAYTDALVMPLVLDTLALVTWSLTYRGWRHWGICWGTLLLISGGVALKSNMIVLWLATGCLVLLLWWQHRLSGKKVLGWVVSAVVLLGLVLGGMSAWGRQQGYQKDPNVALPVTSWIAMSLNPSSEGQYKQADYLLVDQEPTAAAKQAQATGMIEQRIRKLGALGLAVHLMKKFRVFWATGDFDSFKLTTQWIRAPYWYQNHQREIQFWLVIGTQLLFLMLIFQTIWVLLRRPVTVTVSFLTIMLLGLTAFHVVFWEVEPRYAVPLLPVMMLLGTLGGCLAPTWQFSHAQVRLGRWIAVGVVALCALSLGQTSEDTVIRSDTVGRQGNGDYFTLPVARLTPKASLSWTVPVTGASNALQLQIQPTNLNQEQRLPNLQPRYPRGKLRVQVQANGRRLKTWRTTPTQAMAQPLVYPRTTAKAVTVRLVNTGKTTVKYAVGQAQYNQHTGAVLATPAQYPQLYVINVHGPHALTGGLAITLFMGVFLALLWWAI</sequence>
<reference evidence="2 3" key="1">
    <citation type="journal article" date="2015" name="Genome Announc.">
        <title>Expanding the biotechnology potential of lactobacilli through comparative genomics of 213 strains and associated genera.</title>
        <authorList>
            <person name="Sun Z."/>
            <person name="Harris H.M."/>
            <person name="McCann A."/>
            <person name="Guo C."/>
            <person name="Argimon S."/>
            <person name="Zhang W."/>
            <person name="Yang X."/>
            <person name="Jeffery I.B."/>
            <person name="Cooney J.C."/>
            <person name="Kagawa T.F."/>
            <person name="Liu W."/>
            <person name="Song Y."/>
            <person name="Salvetti E."/>
            <person name="Wrobel A."/>
            <person name="Rasinkangas P."/>
            <person name="Parkhill J."/>
            <person name="Rea M.C."/>
            <person name="O'Sullivan O."/>
            <person name="Ritari J."/>
            <person name="Douillard F.P."/>
            <person name="Paul Ross R."/>
            <person name="Yang R."/>
            <person name="Briner A.E."/>
            <person name="Felis G.E."/>
            <person name="de Vos W.M."/>
            <person name="Barrangou R."/>
            <person name="Klaenhammer T.R."/>
            <person name="Caufield P.W."/>
            <person name="Cui Y."/>
            <person name="Zhang H."/>
            <person name="O'Toole P.W."/>
        </authorList>
    </citation>
    <scope>NUCLEOTIDE SEQUENCE [LARGE SCALE GENOMIC DNA]</scope>
    <source>
        <strain evidence="2 3">DSM 19117</strain>
    </source>
</reference>
<comment type="caution">
    <text evidence="2">The sequence shown here is derived from an EMBL/GenBank/DDBJ whole genome shotgun (WGS) entry which is preliminary data.</text>
</comment>
<feature type="transmembrane region" description="Helical" evidence="1">
    <location>
        <begin position="238"/>
        <end position="256"/>
    </location>
</feature>
<dbReference type="EMBL" id="AZDT01000067">
    <property type="protein sequence ID" value="KRK72772.1"/>
    <property type="molecule type" value="Genomic_DNA"/>
</dbReference>
<dbReference type="STRING" id="1423773.FD30_GL001101"/>
<feature type="transmembrane region" description="Helical" evidence="1">
    <location>
        <begin position="394"/>
        <end position="416"/>
    </location>
</feature>
<dbReference type="RefSeq" id="WP_056945044.1">
    <property type="nucleotide sequence ID" value="NZ_AZDT01000067.1"/>
</dbReference>
<feature type="transmembrane region" description="Helical" evidence="1">
    <location>
        <begin position="262"/>
        <end position="283"/>
    </location>
</feature>
<dbReference type="Proteomes" id="UP000051162">
    <property type="component" value="Unassembled WGS sequence"/>
</dbReference>
<feature type="transmembrane region" description="Helical" evidence="1">
    <location>
        <begin position="214"/>
        <end position="233"/>
    </location>
</feature>
<evidence type="ECO:0000313" key="3">
    <source>
        <dbReference type="Proteomes" id="UP000051162"/>
    </source>
</evidence>